<evidence type="ECO:0008006" key="4">
    <source>
        <dbReference type="Google" id="ProtNLM"/>
    </source>
</evidence>
<organism evidence="2 3">
    <name type="scientific">Citrus x changshan-huyou</name>
    <dbReference type="NCBI Taxonomy" id="2935761"/>
    <lineage>
        <taxon>Eukaryota</taxon>
        <taxon>Viridiplantae</taxon>
        <taxon>Streptophyta</taxon>
        <taxon>Embryophyta</taxon>
        <taxon>Tracheophyta</taxon>
        <taxon>Spermatophyta</taxon>
        <taxon>Magnoliopsida</taxon>
        <taxon>eudicotyledons</taxon>
        <taxon>Gunneridae</taxon>
        <taxon>Pentapetalae</taxon>
        <taxon>rosids</taxon>
        <taxon>malvids</taxon>
        <taxon>Sapindales</taxon>
        <taxon>Rutaceae</taxon>
        <taxon>Aurantioideae</taxon>
        <taxon>Citrus</taxon>
    </lineage>
</organism>
<keyword evidence="3" id="KW-1185">Reference proteome</keyword>
<keyword evidence="1" id="KW-0732">Signal</keyword>
<feature type="chain" id="PRO_5042991316" description="Phytocyanin domain-containing protein" evidence="1">
    <location>
        <begin position="27"/>
        <end position="74"/>
    </location>
</feature>
<evidence type="ECO:0000256" key="1">
    <source>
        <dbReference type="SAM" id="SignalP"/>
    </source>
</evidence>
<protein>
    <recommendedName>
        <fullName evidence="4">Phytocyanin domain-containing protein</fullName>
    </recommendedName>
</protein>
<reference evidence="2 3" key="1">
    <citation type="submission" date="2024-05" db="EMBL/GenBank/DDBJ databases">
        <title>Haplotype-resolved chromosome-level genome assembly of Huyou (Citrus changshanensis).</title>
        <authorList>
            <person name="Miao C."/>
            <person name="Chen W."/>
            <person name="Wu Y."/>
            <person name="Wang L."/>
            <person name="Zhao S."/>
            <person name="Grierson D."/>
            <person name="Xu C."/>
            <person name="Chen K."/>
        </authorList>
    </citation>
    <scope>NUCLEOTIDE SEQUENCE [LARGE SCALE GENOMIC DNA]</scope>
    <source>
        <strain evidence="2">01-14</strain>
        <tissue evidence="2">Leaf</tissue>
    </source>
</reference>
<evidence type="ECO:0000313" key="3">
    <source>
        <dbReference type="Proteomes" id="UP001428341"/>
    </source>
</evidence>
<proteinExistence type="predicted"/>
<sequence length="74" mass="8255">MACRGLMPSVCCFMFGLAFLAASAAAAEYELHWIVPPSADYYTNWISNKTFEVGDSVSKCTYIFFINLKKNELG</sequence>
<dbReference type="EMBL" id="JBCGBO010000004">
    <property type="protein sequence ID" value="KAK9208270.1"/>
    <property type="molecule type" value="Genomic_DNA"/>
</dbReference>
<accession>A0AAP0QQL0</accession>
<dbReference type="AlphaFoldDB" id="A0AAP0QQL0"/>
<name>A0AAP0QQL0_9ROSI</name>
<gene>
    <name evidence="2" type="ORF">WN944_000624</name>
</gene>
<comment type="caution">
    <text evidence="2">The sequence shown here is derived from an EMBL/GenBank/DDBJ whole genome shotgun (WGS) entry which is preliminary data.</text>
</comment>
<evidence type="ECO:0000313" key="2">
    <source>
        <dbReference type="EMBL" id="KAK9208270.1"/>
    </source>
</evidence>
<dbReference type="Proteomes" id="UP001428341">
    <property type="component" value="Unassembled WGS sequence"/>
</dbReference>
<feature type="signal peptide" evidence="1">
    <location>
        <begin position="1"/>
        <end position="26"/>
    </location>
</feature>